<name>A0A920CH87_9BACL</name>
<evidence type="ECO:0000313" key="2">
    <source>
        <dbReference type="Proteomes" id="UP000681162"/>
    </source>
</evidence>
<gene>
    <name evidence="1" type="ORF">J41TS12_17700</name>
</gene>
<reference evidence="1 2" key="1">
    <citation type="submission" date="2021-03" db="EMBL/GenBank/DDBJ databases">
        <title>Antimicrobial resistance genes in bacteria isolated from Japanese honey, and their potential for conferring macrolide and lincosamide resistance in the American foulbrood pathogen Paenibacillus larvae.</title>
        <authorList>
            <person name="Okamoto M."/>
            <person name="Kumagai M."/>
            <person name="Kanamori H."/>
            <person name="Takamatsu D."/>
        </authorList>
    </citation>
    <scope>NUCLEOTIDE SEQUENCE [LARGE SCALE GENOMIC DNA]</scope>
    <source>
        <strain evidence="1 2">J41TS12</strain>
    </source>
</reference>
<dbReference type="AlphaFoldDB" id="A0A920CH87"/>
<keyword evidence="2" id="KW-1185">Reference proteome</keyword>
<evidence type="ECO:0000313" key="1">
    <source>
        <dbReference type="EMBL" id="GIO36909.1"/>
    </source>
</evidence>
<comment type="caution">
    <text evidence="1">The sequence shown here is derived from an EMBL/GenBank/DDBJ whole genome shotgun (WGS) entry which is preliminary data.</text>
</comment>
<dbReference type="Proteomes" id="UP000681162">
    <property type="component" value="Unassembled WGS sequence"/>
</dbReference>
<accession>A0A920CH87</accession>
<sequence>MVNQWLNRQQVEKTGKPCYLPKQKQVNGEWVWDGNWIGGMEPICDILLPFTRCKKLGCPVGEKEQPAAYVYKQSEPTQFRYVPFWTRFAEDIDLSKASEGEIKVINLRRGDGVRNTVRRGRTSEN</sequence>
<protein>
    <submittedName>
        <fullName evidence="1">Uncharacterized protein</fullName>
    </submittedName>
</protein>
<proteinExistence type="predicted"/>
<dbReference type="RefSeq" id="WP_212939222.1">
    <property type="nucleotide sequence ID" value="NZ_BORR01000005.1"/>
</dbReference>
<dbReference type="EMBL" id="BORR01000005">
    <property type="protein sequence ID" value="GIO36909.1"/>
    <property type="molecule type" value="Genomic_DNA"/>
</dbReference>
<organism evidence="1 2">
    <name type="scientific">Paenibacillus antibioticophila</name>
    <dbReference type="NCBI Taxonomy" id="1274374"/>
    <lineage>
        <taxon>Bacteria</taxon>
        <taxon>Bacillati</taxon>
        <taxon>Bacillota</taxon>
        <taxon>Bacilli</taxon>
        <taxon>Bacillales</taxon>
        <taxon>Paenibacillaceae</taxon>
        <taxon>Paenibacillus</taxon>
    </lineage>
</organism>